<comment type="caution">
    <text evidence="2">The sequence shown here is derived from an EMBL/GenBank/DDBJ whole genome shotgun (WGS) entry which is preliminary data.</text>
</comment>
<accession>A0ABW2FSM8</accession>
<dbReference type="EMBL" id="JBHTAJ010000018">
    <property type="protein sequence ID" value="MFC7180286.1"/>
    <property type="molecule type" value="Genomic_DNA"/>
</dbReference>
<reference evidence="3" key="1">
    <citation type="journal article" date="2019" name="Int. J. Syst. Evol. Microbiol.">
        <title>The Global Catalogue of Microorganisms (GCM) 10K type strain sequencing project: providing services to taxonomists for standard genome sequencing and annotation.</title>
        <authorList>
            <consortium name="The Broad Institute Genomics Platform"/>
            <consortium name="The Broad Institute Genome Sequencing Center for Infectious Disease"/>
            <person name="Wu L."/>
            <person name="Ma J."/>
        </authorList>
    </citation>
    <scope>NUCLEOTIDE SEQUENCE [LARGE SCALE GENOMIC DNA]</scope>
    <source>
        <strain evidence="3">CGMCC 1.12859</strain>
    </source>
</reference>
<gene>
    <name evidence="2" type="ORF">ACFQMG_12050</name>
</gene>
<evidence type="ECO:0008006" key="4">
    <source>
        <dbReference type="Google" id="ProtNLM"/>
    </source>
</evidence>
<name>A0ABW2FSM8_9ACTN</name>
<sequence length="321" mass="33977">MMTSVLVGGLAAGSSAAGPTSFPSASIPSASGTPTAPGPIAGTDPDPAAWHLPLEAYRPSWAQESTIGRAESALVEQCMNGLGVTWRRAPEIPRIGPRTLTDWRYGIHDAELSAARGYKPDAAEQARYDAALRAQQAEPTPSTETLVALGGVQGLPPEEADAAAAAAGRLAAAGRRIPQEGCYGEARRTLGSATRGVSALVRELSSRSFAESQTQPEVREVFARWSSCMRGQGYDYAAPMDANDDARFAADPHIVTPLETATASADIVCRRRTGVAEIWFGAESKVQRRLIAENATRLAADRSVLDHVLRTTADILDRQPS</sequence>
<feature type="region of interest" description="Disordered" evidence="1">
    <location>
        <begin position="13"/>
        <end position="48"/>
    </location>
</feature>
<keyword evidence="3" id="KW-1185">Reference proteome</keyword>
<proteinExistence type="predicted"/>
<protein>
    <recommendedName>
        <fullName evidence="4">Secreted protein</fullName>
    </recommendedName>
</protein>
<organism evidence="2 3">
    <name type="scientific">Kitasatospora paranensis</name>
    <dbReference type="NCBI Taxonomy" id="258053"/>
    <lineage>
        <taxon>Bacteria</taxon>
        <taxon>Bacillati</taxon>
        <taxon>Actinomycetota</taxon>
        <taxon>Actinomycetes</taxon>
        <taxon>Kitasatosporales</taxon>
        <taxon>Streptomycetaceae</taxon>
        <taxon>Kitasatospora</taxon>
    </lineage>
</organism>
<evidence type="ECO:0000313" key="3">
    <source>
        <dbReference type="Proteomes" id="UP001596435"/>
    </source>
</evidence>
<evidence type="ECO:0000256" key="1">
    <source>
        <dbReference type="SAM" id="MobiDB-lite"/>
    </source>
</evidence>
<feature type="compositionally biased region" description="Low complexity" evidence="1">
    <location>
        <begin position="13"/>
        <end position="26"/>
    </location>
</feature>
<dbReference type="RefSeq" id="WP_345704996.1">
    <property type="nucleotide sequence ID" value="NZ_BAABKV010000001.1"/>
</dbReference>
<dbReference type="Proteomes" id="UP001596435">
    <property type="component" value="Unassembled WGS sequence"/>
</dbReference>
<evidence type="ECO:0000313" key="2">
    <source>
        <dbReference type="EMBL" id="MFC7180286.1"/>
    </source>
</evidence>